<keyword evidence="4" id="KW-1185">Reference proteome</keyword>
<protein>
    <submittedName>
        <fullName evidence="3">Uncharacterized protein</fullName>
    </submittedName>
</protein>
<comment type="caution">
    <text evidence="3">The sequence shown here is derived from an EMBL/GenBank/DDBJ whole genome shotgun (WGS) entry which is preliminary data.</text>
</comment>
<feature type="transmembrane region" description="Helical" evidence="2">
    <location>
        <begin position="128"/>
        <end position="154"/>
    </location>
</feature>
<proteinExistence type="predicted"/>
<dbReference type="EMBL" id="JAAXYO010000147">
    <property type="protein sequence ID" value="MBU2788407.1"/>
    <property type="molecule type" value="Genomic_DNA"/>
</dbReference>
<organism evidence="3 4">
    <name type="scientific">Igneacidithiobacillus copahuensis</name>
    <dbReference type="NCBI Taxonomy" id="2724909"/>
    <lineage>
        <taxon>Bacteria</taxon>
        <taxon>Pseudomonadati</taxon>
        <taxon>Pseudomonadota</taxon>
        <taxon>Acidithiobacillia</taxon>
        <taxon>Acidithiobacillales</taxon>
        <taxon>Acidithiobacillaceae</taxon>
        <taxon>Igneacidithiobacillus</taxon>
    </lineage>
</organism>
<sequence length="188" mass="19953">MFETKPSPQTIPPRGLRSDIPGGTMWVPRWKWAGRLFGRELRMPATVRVTKDAPEMQVAPPDAGEPALKPQITGAPEEDRAERSGSLGQWARPLLAILGVLVVTWGLGVSFGYILAREGPPSWMSEAGVGGVLGAFLLAPSGALLVLLAALGCFVQAADEDAPRGVWQAAGWGLVCLFLMVLFGGLLP</sequence>
<keyword evidence="2" id="KW-0812">Transmembrane</keyword>
<feature type="transmembrane region" description="Helical" evidence="2">
    <location>
        <begin position="166"/>
        <end position="187"/>
    </location>
</feature>
<accession>A0AAE3CK17</accession>
<feature type="region of interest" description="Disordered" evidence="1">
    <location>
        <begin position="55"/>
        <end position="83"/>
    </location>
</feature>
<feature type="transmembrane region" description="Helical" evidence="2">
    <location>
        <begin position="94"/>
        <end position="116"/>
    </location>
</feature>
<evidence type="ECO:0000313" key="3">
    <source>
        <dbReference type="EMBL" id="MBU2788407.1"/>
    </source>
</evidence>
<feature type="region of interest" description="Disordered" evidence="1">
    <location>
        <begin position="1"/>
        <end position="20"/>
    </location>
</feature>
<keyword evidence="2" id="KW-1133">Transmembrane helix</keyword>
<gene>
    <name evidence="3" type="ORF">HFQ13_09380</name>
</gene>
<evidence type="ECO:0000256" key="1">
    <source>
        <dbReference type="SAM" id="MobiDB-lite"/>
    </source>
</evidence>
<evidence type="ECO:0000256" key="2">
    <source>
        <dbReference type="SAM" id="Phobius"/>
    </source>
</evidence>
<dbReference type="Proteomes" id="UP001197378">
    <property type="component" value="Unassembled WGS sequence"/>
</dbReference>
<name>A0AAE3CK17_9PROT</name>
<evidence type="ECO:0000313" key="4">
    <source>
        <dbReference type="Proteomes" id="UP001197378"/>
    </source>
</evidence>
<dbReference type="AlphaFoldDB" id="A0AAE3CK17"/>
<reference evidence="3" key="1">
    <citation type="journal article" date="2021" name="ISME J.">
        <title>Genomic evolution of the class Acidithiobacillia: deep-branching Proteobacteria living in extreme acidic conditions.</title>
        <authorList>
            <person name="Moya-Beltran A."/>
            <person name="Beard S."/>
            <person name="Rojas-Villalobos C."/>
            <person name="Issotta F."/>
            <person name="Gallardo Y."/>
            <person name="Ulloa R."/>
            <person name="Giaveno A."/>
            <person name="Degli Esposti M."/>
            <person name="Johnson D.B."/>
            <person name="Quatrini R."/>
        </authorList>
    </citation>
    <scope>NUCLEOTIDE SEQUENCE</scope>
    <source>
        <strain evidence="3">VAN18-1</strain>
    </source>
</reference>
<keyword evidence="2" id="KW-0472">Membrane</keyword>